<organism evidence="6">
    <name type="scientific">marine metagenome</name>
    <dbReference type="NCBI Taxonomy" id="408172"/>
    <lineage>
        <taxon>unclassified sequences</taxon>
        <taxon>metagenomes</taxon>
        <taxon>ecological metagenomes</taxon>
    </lineage>
</organism>
<accession>A0A382VHP4</accession>
<dbReference type="PROSITE" id="PS51898">
    <property type="entry name" value="TYR_RECOMBINASE"/>
    <property type="match status" value="1"/>
</dbReference>
<dbReference type="CDD" id="cd00796">
    <property type="entry name" value="INT_Rci_Hp1_C"/>
    <property type="match status" value="1"/>
</dbReference>
<dbReference type="Gene3D" id="1.10.150.130">
    <property type="match status" value="1"/>
</dbReference>
<dbReference type="InterPro" id="IPR013762">
    <property type="entry name" value="Integrase-like_cat_sf"/>
</dbReference>
<dbReference type="Pfam" id="PF00589">
    <property type="entry name" value="Phage_integrase"/>
    <property type="match status" value="1"/>
</dbReference>
<evidence type="ECO:0000313" key="6">
    <source>
        <dbReference type="EMBL" id="SVD46033.1"/>
    </source>
</evidence>
<proteinExistence type="inferred from homology"/>
<feature type="non-terminal residue" evidence="6">
    <location>
        <position position="1"/>
    </location>
</feature>
<evidence type="ECO:0000256" key="3">
    <source>
        <dbReference type="ARBA" id="ARBA00023172"/>
    </source>
</evidence>
<dbReference type="Gene3D" id="1.10.443.10">
    <property type="entry name" value="Intergrase catalytic core"/>
    <property type="match status" value="1"/>
</dbReference>
<dbReference type="PROSITE" id="PS51900">
    <property type="entry name" value="CB"/>
    <property type="match status" value="1"/>
</dbReference>
<protein>
    <recommendedName>
        <fullName evidence="7">Tyr recombinase domain-containing protein</fullName>
    </recommendedName>
</protein>
<reference evidence="6" key="1">
    <citation type="submission" date="2018-05" db="EMBL/GenBank/DDBJ databases">
        <authorList>
            <person name="Lanie J.A."/>
            <person name="Ng W.-L."/>
            <person name="Kazmierczak K.M."/>
            <person name="Andrzejewski T.M."/>
            <person name="Davidsen T.M."/>
            <person name="Wayne K.J."/>
            <person name="Tettelin H."/>
            <person name="Glass J.I."/>
            <person name="Rusch D."/>
            <person name="Podicherti R."/>
            <person name="Tsui H.-C.T."/>
            <person name="Winkler M.E."/>
        </authorList>
    </citation>
    <scope>NUCLEOTIDE SEQUENCE</scope>
</reference>
<keyword evidence="2" id="KW-0238">DNA-binding</keyword>
<dbReference type="GO" id="GO:0006310">
    <property type="term" value="P:DNA recombination"/>
    <property type="evidence" value="ECO:0007669"/>
    <property type="project" value="UniProtKB-KW"/>
</dbReference>
<dbReference type="GO" id="GO:0003677">
    <property type="term" value="F:DNA binding"/>
    <property type="evidence" value="ECO:0007669"/>
    <property type="project" value="UniProtKB-KW"/>
</dbReference>
<dbReference type="GO" id="GO:0015074">
    <property type="term" value="P:DNA integration"/>
    <property type="evidence" value="ECO:0007669"/>
    <property type="project" value="InterPro"/>
</dbReference>
<feature type="domain" description="Core-binding (CB)" evidence="5">
    <location>
        <begin position="5"/>
        <end position="93"/>
    </location>
</feature>
<dbReference type="InterPro" id="IPR044068">
    <property type="entry name" value="CB"/>
</dbReference>
<dbReference type="PANTHER" id="PTHR30349:SF64">
    <property type="entry name" value="PROPHAGE INTEGRASE INTD-RELATED"/>
    <property type="match status" value="1"/>
</dbReference>
<dbReference type="EMBL" id="UINC01152061">
    <property type="protein sequence ID" value="SVD46033.1"/>
    <property type="molecule type" value="Genomic_DNA"/>
</dbReference>
<evidence type="ECO:0000256" key="1">
    <source>
        <dbReference type="ARBA" id="ARBA00008857"/>
    </source>
</evidence>
<dbReference type="InterPro" id="IPR010998">
    <property type="entry name" value="Integrase_recombinase_N"/>
</dbReference>
<evidence type="ECO:0000259" key="4">
    <source>
        <dbReference type="PROSITE" id="PS51898"/>
    </source>
</evidence>
<comment type="similarity">
    <text evidence="1">Belongs to the 'phage' integrase family.</text>
</comment>
<feature type="non-terminal residue" evidence="6">
    <location>
        <position position="284"/>
    </location>
</feature>
<gene>
    <name evidence="6" type="ORF">METZ01_LOCUS398887</name>
</gene>
<keyword evidence="3" id="KW-0233">DNA recombination</keyword>
<evidence type="ECO:0008006" key="7">
    <source>
        <dbReference type="Google" id="ProtNLM"/>
    </source>
</evidence>
<dbReference type="InterPro" id="IPR050090">
    <property type="entry name" value="Tyrosine_recombinase_XerCD"/>
</dbReference>
<evidence type="ECO:0000259" key="5">
    <source>
        <dbReference type="PROSITE" id="PS51900"/>
    </source>
</evidence>
<feature type="domain" description="Tyr recombinase" evidence="4">
    <location>
        <begin position="115"/>
        <end position="284"/>
    </location>
</feature>
<evidence type="ECO:0000256" key="2">
    <source>
        <dbReference type="ARBA" id="ARBA00023125"/>
    </source>
</evidence>
<dbReference type="SUPFAM" id="SSF56349">
    <property type="entry name" value="DNA breaking-rejoining enzymes"/>
    <property type="match status" value="1"/>
</dbReference>
<dbReference type="InterPro" id="IPR011010">
    <property type="entry name" value="DNA_brk_join_enz"/>
</dbReference>
<dbReference type="PANTHER" id="PTHR30349">
    <property type="entry name" value="PHAGE INTEGRASE-RELATED"/>
    <property type="match status" value="1"/>
</dbReference>
<name>A0A382VHP4_9ZZZZ</name>
<sequence length="284" mass="32098">SPKLVSFDTAVATYMDEYASIHHSGKTRERTDSILTMFRQFACEWLSDESFALERITRDIVGAYQRARMADGASPATVNAHIRHLRAFLRWCAGKGWIQSDPTREIRMLKVIKRDKGKILSPKEINRILLHLDSRGDELYADLLRMIANTGLRLGEALYLRSEDADLEGKRLHVRNRPDHLTKDREDRIVPINEVALAVLRRRKLAAGGDSGAILFPSRAGTPLDRHNVSHGFKKRARASGVPDANWYALRHTFATRLAESVPEMALAAIMGHSDPKTTSRFYV</sequence>
<dbReference type="InterPro" id="IPR002104">
    <property type="entry name" value="Integrase_catalytic"/>
</dbReference>
<dbReference type="AlphaFoldDB" id="A0A382VHP4"/>